<keyword evidence="2" id="KW-1185">Reference proteome</keyword>
<dbReference type="AlphaFoldDB" id="A0A931FD01"/>
<evidence type="ECO:0000313" key="1">
    <source>
        <dbReference type="EMBL" id="MBF9069033.1"/>
    </source>
</evidence>
<proteinExistence type="predicted"/>
<evidence type="ECO:0000313" key="2">
    <source>
        <dbReference type="Proteomes" id="UP000657385"/>
    </source>
</evidence>
<comment type="caution">
    <text evidence="1">The sequence shown here is derived from an EMBL/GenBank/DDBJ whole genome shotgun (WGS) entry which is preliminary data.</text>
</comment>
<gene>
    <name evidence="1" type="ORF">I2501_13485</name>
</gene>
<name>A0A931FD01_9ACTN</name>
<reference evidence="1" key="1">
    <citation type="submission" date="2020-11" db="EMBL/GenBank/DDBJ databases">
        <title>Isolation and identification of active actinomycetes.</title>
        <authorList>
            <person name="Yu B."/>
        </authorList>
    </citation>
    <scope>NUCLEOTIDE SEQUENCE</scope>
    <source>
        <strain evidence="1">NEAU-YB345</strain>
    </source>
</reference>
<organism evidence="1 2">
    <name type="scientific">Streptacidiphilus fuscans</name>
    <dbReference type="NCBI Taxonomy" id="2789292"/>
    <lineage>
        <taxon>Bacteria</taxon>
        <taxon>Bacillati</taxon>
        <taxon>Actinomycetota</taxon>
        <taxon>Actinomycetes</taxon>
        <taxon>Kitasatosporales</taxon>
        <taxon>Streptomycetaceae</taxon>
        <taxon>Streptacidiphilus</taxon>
    </lineage>
</organism>
<sequence>MNTMLVLCRADDAHVPVDLRVQFEDLDVAGLEVGEGVVEQLARRGDAPARAIYAMHDAVESTIDAYGEHIIPALKG</sequence>
<accession>A0A931FD01</accession>
<dbReference type="Proteomes" id="UP000657385">
    <property type="component" value="Unassembled WGS sequence"/>
</dbReference>
<dbReference type="RefSeq" id="WP_196194215.1">
    <property type="nucleotide sequence ID" value="NZ_JADPRT010000005.1"/>
</dbReference>
<dbReference type="EMBL" id="JADPRT010000005">
    <property type="protein sequence ID" value="MBF9069033.1"/>
    <property type="molecule type" value="Genomic_DNA"/>
</dbReference>
<protein>
    <submittedName>
        <fullName evidence="1">Uncharacterized protein</fullName>
    </submittedName>
</protein>